<dbReference type="GO" id="GO:0016757">
    <property type="term" value="F:glycosyltransferase activity"/>
    <property type="evidence" value="ECO:0007669"/>
    <property type="project" value="InterPro"/>
</dbReference>
<proteinExistence type="predicted"/>
<evidence type="ECO:0000313" key="3">
    <source>
        <dbReference type="EMBL" id="PRY95305.1"/>
    </source>
</evidence>
<feature type="domain" description="Glycosyltransferase 61 catalytic" evidence="2">
    <location>
        <begin position="97"/>
        <end position="269"/>
    </location>
</feature>
<sequence length="377" mass="40901">MTATERPLALDPEPPGLPDPSGGWSVALREVEGAVVLPPEESALSQPCGVRDAQGAWVPESAMYRSGRVTNSAPPAAEAAETLEGRHLYAGQFWVHFGHFLCESTARLWPDPSDLDGIVFVPKRPARNVEPLGWQRDFLAAAGLGHLPVRILKAPTRVERLVVPGQGFGLGPIARGTAPMHDFARRLAGRVRPAERSGPLYLSRTGLGGREGGALLEDVLEENLAASGYEIYHPQEHPLAEQLARYRTAERVVGLDGSALHLYGFAAPEGARVGIVLRRSSRAWENIGRQLEGFGGIDPVAIDAVESEWAPESAGFGDRQSWGHLSFERLREGLVAGGLIEEGAPWRVPSFREGKRAAMAVGRARGEPMKRRKRRPE</sequence>
<evidence type="ECO:0000259" key="2">
    <source>
        <dbReference type="Pfam" id="PF04577"/>
    </source>
</evidence>
<gene>
    <name evidence="3" type="ORF">BCF33_0923</name>
</gene>
<name>A0A2T0X8R9_9RHOB</name>
<dbReference type="EMBL" id="PVTT01000001">
    <property type="protein sequence ID" value="PRY95305.1"/>
    <property type="molecule type" value="Genomic_DNA"/>
</dbReference>
<reference evidence="3 4" key="1">
    <citation type="submission" date="2018-03" db="EMBL/GenBank/DDBJ databases">
        <title>Genomic Encyclopedia of Archaeal and Bacterial Type Strains, Phase II (KMG-II): from individual species to whole genera.</title>
        <authorList>
            <person name="Goeker M."/>
        </authorList>
    </citation>
    <scope>NUCLEOTIDE SEQUENCE [LARGE SCALE GENOMIC DNA]</scope>
    <source>
        <strain evidence="3 4">DSM 29318</strain>
    </source>
</reference>
<dbReference type="Proteomes" id="UP000238801">
    <property type="component" value="Unassembled WGS sequence"/>
</dbReference>
<dbReference type="Pfam" id="PF04577">
    <property type="entry name" value="Glyco_transf_61"/>
    <property type="match status" value="1"/>
</dbReference>
<keyword evidence="4" id="KW-1185">Reference proteome</keyword>
<dbReference type="OrthoDB" id="7843421at2"/>
<organism evidence="3 4">
    <name type="scientific">Hasllibacter halocynthiae</name>
    <dbReference type="NCBI Taxonomy" id="595589"/>
    <lineage>
        <taxon>Bacteria</taxon>
        <taxon>Pseudomonadati</taxon>
        <taxon>Pseudomonadota</taxon>
        <taxon>Alphaproteobacteria</taxon>
        <taxon>Rhodobacterales</taxon>
        <taxon>Roseobacteraceae</taxon>
        <taxon>Hasllibacter</taxon>
    </lineage>
</organism>
<feature type="region of interest" description="Disordered" evidence="1">
    <location>
        <begin position="1"/>
        <end position="23"/>
    </location>
</feature>
<dbReference type="InterPro" id="IPR049625">
    <property type="entry name" value="Glyco_transf_61_cat"/>
</dbReference>
<evidence type="ECO:0000313" key="4">
    <source>
        <dbReference type="Proteomes" id="UP000238801"/>
    </source>
</evidence>
<dbReference type="AlphaFoldDB" id="A0A2T0X8R9"/>
<protein>
    <submittedName>
        <fullName evidence="3">Uncharacterized protein DUF563</fullName>
    </submittedName>
</protein>
<comment type="caution">
    <text evidence="3">The sequence shown here is derived from an EMBL/GenBank/DDBJ whole genome shotgun (WGS) entry which is preliminary data.</text>
</comment>
<dbReference type="RefSeq" id="WP_106159696.1">
    <property type="nucleotide sequence ID" value="NZ_PVTT01000001.1"/>
</dbReference>
<evidence type="ECO:0000256" key="1">
    <source>
        <dbReference type="SAM" id="MobiDB-lite"/>
    </source>
</evidence>
<accession>A0A2T0X8R9</accession>